<evidence type="ECO:0000313" key="2">
    <source>
        <dbReference type="EMBL" id="VEL19304.1"/>
    </source>
</evidence>
<dbReference type="EMBL" id="CAAALY010040980">
    <property type="protein sequence ID" value="VEL19304.1"/>
    <property type="molecule type" value="Genomic_DNA"/>
</dbReference>
<dbReference type="AlphaFoldDB" id="A0A448WSQ1"/>
<dbReference type="Proteomes" id="UP000784294">
    <property type="component" value="Unassembled WGS sequence"/>
</dbReference>
<feature type="compositionally biased region" description="Low complexity" evidence="1">
    <location>
        <begin position="49"/>
        <end position="60"/>
    </location>
</feature>
<proteinExistence type="predicted"/>
<evidence type="ECO:0000313" key="3">
    <source>
        <dbReference type="Proteomes" id="UP000784294"/>
    </source>
</evidence>
<organism evidence="2 3">
    <name type="scientific">Protopolystoma xenopodis</name>
    <dbReference type="NCBI Taxonomy" id="117903"/>
    <lineage>
        <taxon>Eukaryota</taxon>
        <taxon>Metazoa</taxon>
        <taxon>Spiralia</taxon>
        <taxon>Lophotrochozoa</taxon>
        <taxon>Platyhelminthes</taxon>
        <taxon>Monogenea</taxon>
        <taxon>Polyopisthocotylea</taxon>
        <taxon>Polystomatidea</taxon>
        <taxon>Polystomatidae</taxon>
        <taxon>Protopolystoma</taxon>
    </lineage>
</organism>
<keyword evidence="3" id="KW-1185">Reference proteome</keyword>
<sequence length="67" mass="7151">MPFTPDQPLRMAPPASVSVQGMGLRLGSCDDLFEQSALLPPESPPPVHSSPNSRSLSSPSFCHAYRA</sequence>
<name>A0A448WSQ1_9PLAT</name>
<evidence type="ECO:0000256" key="1">
    <source>
        <dbReference type="SAM" id="MobiDB-lite"/>
    </source>
</evidence>
<accession>A0A448WSQ1</accession>
<gene>
    <name evidence="2" type="ORF">PXEA_LOCUS12744</name>
</gene>
<reference evidence="2" key="1">
    <citation type="submission" date="2018-11" db="EMBL/GenBank/DDBJ databases">
        <authorList>
            <consortium name="Pathogen Informatics"/>
        </authorList>
    </citation>
    <scope>NUCLEOTIDE SEQUENCE</scope>
</reference>
<protein>
    <submittedName>
        <fullName evidence="2">Uncharacterized protein</fullName>
    </submittedName>
</protein>
<comment type="caution">
    <text evidence="2">The sequence shown here is derived from an EMBL/GenBank/DDBJ whole genome shotgun (WGS) entry which is preliminary data.</text>
</comment>
<feature type="region of interest" description="Disordered" evidence="1">
    <location>
        <begin position="36"/>
        <end position="67"/>
    </location>
</feature>